<dbReference type="EMBL" id="MU150518">
    <property type="protein sequence ID" value="KAF9455797.1"/>
    <property type="molecule type" value="Genomic_DNA"/>
</dbReference>
<accession>A0A9P6C8B9</accession>
<protein>
    <submittedName>
        <fullName evidence="1">Uncharacterized protein</fullName>
    </submittedName>
</protein>
<name>A0A9P6C8B9_9AGAR</name>
<dbReference type="EMBL" id="MU150468">
    <property type="protein sequence ID" value="KAF9456061.1"/>
    <property type="molecule type" value="Genomic_DNA"/>
</dbReference>
<dbReference type="AlphaFoldDB" id="A0A9P6C8B9"/>
<evidence type="ECO:0000313" key="3">
    <source>
        <dbReference type="Proteomes" id="UP000807353"/>
    </source>
</evidence>
<proteinExistence type="predicted"/>
<reference evidence="1" key="1">
    <citation type="submission" date="2020-11" db="EMBL/GenBank/DDBJ databases">
        <authorList>
            <consortium name="DOE Joint Genome Institute"/>
            <person name="Ahrendt S."/>
            <person name="Riley R."/>
            <person name="Andreopoulos W."/>
            <person name="Labutti K."/>
            <person name="Pangilinan J."/>
            <person name="Ruiz-Duenas F.J."/>
            <person name="Barrasa J.M."/>
            <person name="Sanchez-Garcia M."/>
            <person name="Camarero S."/>
            <person name="Miyauchi S."/>
            <person name="Serrano A."/>
            <person name="Linde D."/>
            <person name="Babiker R."/>
            <person name="Drula E."/>
            <person name="Ayuso-Fernandez I."/>
            <person name="Pacheco R."/>
            <person name="Padilla G."/>
            <person name="Ferreira P."/>
            <person name="Barriuso J."/>
            <person name="Kellner H."/>
            <person name="Castanera R."/>
            <person name="Alfaro M."/>
            <person name="Ramirez L."/>
            <person name="Pisabarro A.G."/>
            <person name="Kuo A."/>
            <person name="Tritt A."/>
            <person name="Lipzen A."/>
            <person name="He G."/>
            <person name="Yan M."/>
            <person name="Ng V."/>
            <person name="Cullen D."/>
            <person name="Martin F."/>
            <person name="Rosso M.-N."/>
            <person name="Henrissat B."/>
            <person name="Hibbett D."/>
            <person name="Martinez A.T."/>
            <person name="Grigoriev I.V."/>
        </authorList>
    </citation>
    <scope>NUCLEOTIDE SEQUENCE</scope>
    <source>
        <strain evidence="1">CBS 247.69</strain>
    </source>
</reference>
<evidence type="ECO:0000313" key="2">
    <source>
        <dbReference type="EMBL" id="KAF9456061.1"/>
    </source>
</evidence>
<dbReference type="Proteomes" id="UP000807353">
    <property type="component" value="Unassembled WGS sequence"/>
</dbReference>
<organism evidence="1 3">
    <name type="scientific">Collybia nuda</name>
    <dbReference type="NCBI Taxonomy" id="64659"/>
    <lineage>
        <taxon>Eukaryota</taxon>
        <taxon>Fungi</taxon>
        <taxon>Dikarya</taxon>
        <taxon>Basidiomycota</taxon>
        <taxon>Agaricomycotina</taxon>
        <taxon>Agaricomycetes</taxon>
        <taxon>Agaricomycetidae</taxon>
        <taxon>Agaricales</taxon>
        <taxon>Tricholomatineae</taxon>
        <taxon>Clitocybaceae</taxon>
        <taxon>Collybia</taxon>
    </lineage>
</organism>
<evidence type="ECO:0000313" key="1">
    <source>
        <dbReference type="EMBL" id="KAF9455797.1"/>
    </source>
</evidence>
<gene>
    <name evidence="2" type="ORF">BDZ94DRAFT_1276614</name>
    <name evidence="1" type="ORF">BDZ94DRAFT_1277266</name>
</gene>
<keyword evidence="3" id="KW-1185">Reference proteome</keyword>
<comment type="caution">
    <text evidence="1">The sequence shown here is derived from an EMBL/GenBank/DDBJ whole genome shotgun (WGS) entry which is preliminary data.</text>
</comment>
<sequence>MRVPVPTGLLACCVLPRLDTKAPGGELLKIFLFLKEGQRAQFVFIGDNIEEHITSGNLVSHTSTRALMLRSA</sequence>